<dbReference type="EMBL" id="UINC01025943">
    <property type="protein sequence ID" value="SVB02491.1"/>
    <property type="molecule type" value="Genomic_DNA"/>
</dbReference>
<dbReference type="AlphaFoldDB" id="A0A382AMJ9"/>
<sequence>MIKHASIFVMGVIIGSFFLTGCSTNKEQFSLTSKSYEMWRDYITPTKNESLWKSIPWRSSFREGLIDADENQKPMLLWAMNGHPLGCT</sequence>
<organism evidence="1">
    <name type="scientific">marine metagenome</name>
    <dbReference type="NCBI Taxonomy" id="408172"/>
    <lineage>
        <taxon>unclassified sequences</taxon>
        <taxon>metagenomes</taxon>
        <taxon>ecological metagenomes</taxon>
    </lineage>
</organism>
<gene>
    <name evidence="1" type="ORF">METZ01_LOCUS155345</name>
</gene>
<name>A0A382AMJ9_9ZZZZ</name>
<protein>
    <submittedName>
        <fullName evidence="1">Uncharacterized protein</fullName>
    </submittedName>
</protein>
<reference evidence="1" key="1">
    <citation type="submission" date="2018-05" db="EMBL/GenBank/DDBJ databases">
        <authorList>
            <person name="Lanie J.A."/>
            <person name="Ng W.-L."/>
            <person name="Kazmierczak K.M."/>
            <person name="Andrzejewski T.M."/>
            <person name="Davidsen T.M."/>
            <person name="Wayne K.J."/>
            <person name="Tettelin H."/>
            <person name="Glass J.I."/>
            <person name="Rusch D."/>
            <person name="Podicherti R."/>
            <person name="Tsui H.-C.T."/>
            <person name="Winkler M.E."/>
        </authorList>
    </citation>
    <scope>NUCLEOTIDE SEQUENCE</scope>
</reference>
<accession>A0A382AMJ9</accession>
<evidence type="ECO:0000313" key="1">
    <source>
        <dbReference type="EMBL" id="SVB02491.1"/>
    </source>
</evidence>
<proteinExistence type="predicted"/>
<dbReference type="PROSITE" id="PS51257">
    <property type="entry name" value="PROKAR_LIPOPROTEIN"/>
    <property type="match status" value="1"/>
</dbReference>